<reference evidence="1 2" key="1">
    <citation type="journal article" date="2016" name="Plant Pathol.">
        <title>Genetic characterization of strains named as Xanthomonas axonopodis pv. dieffenbachiae leads to a taxonomic revision of the X. axonopodis species complex.</title>
        <authorList>
            <person name="Constantin E.C."/>
            <person name="Cleenwerck I."/>
            <person name="Maes M."/>
            <person name="Baeyen S."/>
            <person name="Van Malderghem C."/>
            <person name="De Vos P."/>
            <person name="Cottyn B."/>
        </authorList>
    </citation>
    <scope>NUCLEOTIDE SEQUENCE [LARGE SCALE GENOMIC DNA]</scope>
    <source>
        <strain evidence="2">LMG9055</strain>
    </source>
</reference>
<evidence type="ECO:0000313" key="2">
    <source>
        <dbReference type="Proteomes" id="UP000050343"/>
    </source>
</evidence>
<dbReference type="Proteomes" id="UP000050343">
    <property type="component" value="Unassembled WGS sequence"/>
</dbReference>
<evidence type="ECO:0000313" key="1">
    <source>
        <dbReference type="EMBL" id="OQP78882.1"/>
    </source>
</evidence>
<gene>
    <name evidence="1" type="ORF">IA54_006125</name>
</gene>
<sequence length="40" mass="4352">MAVQCRPFAVQLQMDCCPLHRGACGMPQKGERCRPSTSAS</sequence>
<protein>
    <submittedName>
        <fullName evidence="1">Uncharacterized protein</fullName>
    </submittedName>
</protein>
<accession>A0A1V9H898</accession>
<comment type="caution">
    <text evidence="1">The sequence shown here is derived from an EMBL/GenBank/DDBJ whole genome shotgun (WGS) entry which is preliminary data.</text>
</comment>
<organism evidence="1 2">
    <name type="scientific">Xanthomonas phaseoli pv. syngonii LMG 9055</name>
    <dbReference type="NCBI Taxonomy" id="1437878"/>
    <lineage>
        <taxon>Bacteria</taxon>
        <taxon>Pseudomonadati</taxon>
        <taxon>Pseudomonadota</taxon>
        <taxon>Gammaproteobacteria</taxon>
        <taxon>Lysobacterales</taxon>
        <taxon>Lysobacteraceae</taxon>
        <taxon>Xanthomonas</taxon>
    </lineage>
</organism>
<dbReference type="EMBL" id="JPUO02000165">
    <property type="protein sequence ID" value="OQP78882.1"/>
    <property type="molecule type" value="Genomic_DNA"/>
</dbReference>
<name>A0A1V9H898_9XANT</name>
<proteinExistence type="predicted"/>
<reference evidence="1 2" key="2">
    <citation type="journal article" date="2017" name="Plant Pathol.">
        <title>Pathogenicity and virulence gene content of Xanthomonas strains infecting Araceae, formerly known as Xanthomonas axonopodis pv. dieffenbachiae.</title>
        <authorList>
            <person name="Constantin E.C."/>
            <person name="Haegeman A."/>
            <person name="Van Vaerenbergh J."/>
            <person name="Baeyen S."/>
            <person name="Van Malderghem C."/>
            <person name="Maes M."/>
            <person name="Cottyn B."/>
        </authorList>
    </citation>
    <scope>NUCLEOTIDE SEQUENCE [LARGE SCALE GENOMIC DNA]</scope>
    <source>
        <strain evidence="2">LMG9055</strain>
    </source>
</reference>
<dbReference type="AlphaFoldDB" id="A0A1V9H898"/>